<evidence type="ECO:0000313" key="2">
    <source>
        <dbReference type="Proteomes" id="UP000001064"/>
    </source>
</evidence>
<dbReference type="PANTHER" id="PTHR32134">
    <property type="entry name" value="FNIP REPEAT-CONTAINING PROTEIN"/>
    <property type="match status" value="1"/>
</dbReference>
<dbReference type="RefSeq" id="XP_003291627.1">
    <property type="nucleotide sequence ID" value="XM_003291579.1"/>
</dbReference>
<protein>
    <recommendedName>
        <fullName evidence="3">FNIP repeat-containing protein</fullName>
    </recommendedName>
</protein>
<proteinExistence type="predicted"/>
<accession>F0ZW25</accession>
<dbReference type="InterPro" id="IPR051251">
    <property type="entry name" value="STK_FNIP-Repeat"/>
</dbReference>
<dbReference type="VEuPathDB" id="AmoebaDB:DICPUDRAFT_82277"/>
<dbReference type="AlphaFoldDB" id="F0ZW25"/>
<dbReference type="PANTHER" id="PTHR32134:SF92">
    <property type="entry name" value="FNIP REPEAT-CONTAINING PROTEIN"/>
    <property type="match status" value="1"/>
</dbReference>
<gene>
    <name evidence="1" type="ORF">DICPUDRAFT_82277</name>
</gene>
<dbReference type="KEGG" id="dpp:DICPUDRAFT_82277"/>
<keyword evidence="2" id="KW-1185">Reference proteome</keyword>
<name>F0ZW25_DICPU</name>
<evidence type="ECO:0008006" key="3">
    <source>
        <dbReference type="Google" id="ProtNLM"/>
    </source>
</evidence>
<evidence type="ECO:0000313" key="1">
    <source>
        <dbReference type="EMBL" id="EGC31857.1"/>
    </source>
</evidence>
<dbReference type="GeneID" id="10507807"/>
<sequence>MDNNNSTEQSDNRESILFNNIWKNNLLKQKILDYLKYYNRLYLKKKEFKNYVEFLESEEKTQITSLVISLGFLNSDSLFDFLQKLPSNIERIEIKGCNLVFDIDKLILPNTLKSIIFNNKPNKMQANIEIFLIDQSSSSSSPSPSLFGSFLSKIKKKPIPKTIPSAQPIYNLVSLGLGQYLEKILINYHLSKAINLRYLILNHEFSTPILEGMLPNQLYSLIIDDNYPFNELYFPNNLRKFQMGPNSVLKYSSILEKLPVTLEYLVLLGHFNHNNGSPIKSLKQSPNLKSLILPDSIFQPKQNKKDSELLKNLFSTKSFTSITSLSLGSADKTMFKVDFDIGLLPPTLKKLKLSSCIAIKNDEAKRGFPQSLIKISANAPHLSCKFENASNIQFIKISLFNRSSDINFERFQGLKSVRYNFISMEKEDILFKIIPKTVRNIEILATDLDFFKTIELPFSASNIQSLKLDPLLSMNIIKLIKSNTSLPVFPPTLLLLDLNLYLLNTDYYQDVFKSQYFWAPSLKEVILRGVATPITSIPETLKTIYISSKSPVFEKNSIFNQLTPHIKSLVIFDTDNDHPVNKIQSISNLYRNLKNKYLN</sequence>
<dbReference type="EMBL" id="GL871226">
    <property type="protein sequence ID" value="EGC31857.1"/>
    <property type="molecule type" value="Genomic_DNA"/>
</dbReference>
<dbReference type="InParanoid" id="F0ZW25"/>
<dbReference type="Proteomes" id="UP000001064">
    <property type="component" value="Unassembled WGS sequence"/>
</dbReference>
<organism evidence="1 2">
    <name type="scientific">Dictyostelium purpureum</name>
    <name type="common">Slime mold</name>
    <dbReference type="NCBI Taxonomy" id="5786"/>
    <lineage>
        <taxon>Eukaryota</taxon>
        <taxon>Amoebozoa</taxon>
        <taxon>Evosea</taxon>
        <taxon>Eumycetozoa</taxon>
        <taxon>Dictyostelia</taxon>
        <taxon>Dictyosteliales</taxon>
        <taxon>Dictyosteliaceae</taxon>
        <taxon>Dictyostelium</taxon>
    </lineage>
</organism>
<reference evidence="2" key="1">
    <citation type="journal article" date="2011" name="Genome Biol.">
        <title>Comparative genomics of the social amoebae Dictyostelium discoideum and Dictyostelium purpureum.</title>
        <authorList>
            <consortium name="US DOE Joint Genome Institute (JGI-PGF)"/>
            <person name="Sucgang R."/>
            <person name="Kuo A."/>
            <person name="Tian X."/>
            <person name="Salerno W."/>
            <person name="Parikh A."/>
            <person name="Feasley C.L."/>
            <person name="Dalin E."/>
            <person name="Tu H."/>
            <person name="Huang E."/>
            <person name="Barry K."/>
            <person name="Lindquist E."/>
            <person name="Shapiro H."/>
            <person name="Bruce D."/>
            <person name="Schmutz J."/>
            <person name="Salamov A."/>
            <person name="Fey P."/>
            <person name="Gaudet P."/>
            <person name="Anjard C."/>
            <person name="Babu M.M."/>
            <person name="Basu S."/>
            <person name="Bushmanova Y."/>
            <person name="van der Wel H."/>
            <person name="Katoh-Kurasawa M."/>
            <person name="Dinh C."/>
            <person name="Coutinho P.M."/>
            <person name="Saito T."/>
            <person name="Elias M."/>
            <person name="Schaap P."/>
            <person name="Kay R.R."/>
            <person name="Henrissat B."/>
            <person name="Eichinger L."/>
            <person name="Rivero F."/>
            <person name="Putnam N.H."/>
            <person name="West C.M."/>
            <person name="Loomis W.F."/>
            <person name="Chisholm R.L."/>
            <person name="Shaulsky G."/>
            <person name="Strassmann J.E."/>
            <person name="Queller D.C."/>
            <person name="Kuspa A."/>
            <person name="Grigoriev I.V."/>
        </authorList>
    </citation>
    <scope>NUCLEOTIDE SEQUENCE [LARGE SCALE GENOMIC DNA]</scope>
    <source>
        <strain evidence="2">QSDP1</strain>
    </source>
</reference>
<dbReference type="SUPFAM" id="SSF52058">
    <property type="entry name" value="L domain-like"/>
    <property type="match status" value="1"/>
</dbReference>
<dbReference type="FunCoup" id="F0ZW25">
    <property type="interactions" value="926"/>
</dbReference>